<reference evidence="2" key="1">
    <citation type="journal article" date="2023" name="Front. Plant Sci.">
        <title>Chromosomal-level genome assembly of Melastoma candidum provides insights into trichome evolution.</title>
        <authorList>
            <person name="Zhong Y."/>
            <person name="Wu W."/>
            <person name="Sun C."/>
            <person name="Zou P."/>
            <person name="Liu Y."/>
            <person name="Dai S."/>
            <person name="Zhou R."/>
        </authorList>
    </citation>
    <scope>NUCLEOTIDE SEQUENCE [LARGE SCALE GENOMIC DNA]</scope>
</reference>
<dbReference type="EMBL" id="CM042880">
    <property type="protein sequence ID" value="KAI4390011.1"/>
    <property type="molecule type" value="Genomic_DNA"/>
</dbReference>
<proteinExistence type="predicted"/>
<evidence type="ECO:0000313" key="1">
    <source>
        <dbReference type="EMBL" id="KAI4390011.1"/>
    </source>
</evidence>
<sequence>MEFIKSIPPLDRRRTFLLIVPVSFLLFLVYFPSTPTNPSPLRYFSSPSSYFGLGRLEDEPVAVPDAGNRSDSLNSTGSWKEELTRARIAVCLVGGARRFELTGPSIVSRILMEYPNADLFLNSPLDKNSFKFLLLKEAPRIATIRIFRPGRIPETEMQARVLTSLNSPKGIQGLLQYFHLVEGCLTLINSHQKRHNFTYDWIVRTRVDSYWSAPLKPENFIPNRYVVPAGSIFGGLNDRFGVGDFATSSVALSRLSLIPFLDSKRLRQLNSEAAFKAQLSTKHVPHTAKRIPFCIVSDRRYSFPPIRYGVPIAAMSSAGPLSGAKCRPCTPACKGRCVARVMSGLDRWWSWTNWENGSLKLCNARGEWEKGWERLFDRVAGKRLSVARKGLVGMTVEDCARKLAELREHSGVWDAPSEEELCKTGLGRNS</sequence>
<dbReference type="Proteomes" id="UP001057402">
    <property type="component" value="Chromosome 1"/>
</dbReference>
<organism evidence="1 2">
    <name type="scientific">Melastoma candidum</name>
    <dbReference type="NCBI Taxonomy" id="119954"/>
    <lineage>
        <taxon>Eukaryota</taxon>
        <taxon>Viridiplantae</taxon>
        <taxon>Streptophyta</taxon>
        <taxon>Embryophyta</taxon>
        <taxon>Tracheophyta</taxon>
        <taxon>Spermatophyta</taxon>
        <taxon>Magnoliopsida</taxon>
        <taxon>eudicotyledons</taxon>
        <taxon>Gunneridae</taxon>
        <taxon>Pentapetalae</taxon>
        <taxon>rosids</taxon>
        <taxon>malvids</taxon>
        <taxon>Myrtales</taxon>
        <taxon>Melastomataceae</taxon>
        <taxon>Melastomatoideae</taxon>
        <taxon>Melastomateae</taxon>
        <taxon>Melastoma</taxon>
    </lineage>
</organism>
<protein>
    <submittedName>
        <fullName evidence="1">Uncharacterized protein</fullName>
    </submittedName>
</protein>
<accession>A0ACB9SHJ9</accession>
<comment type="caution">
    <text evidence="1">The sequence shown here is derived from an EMBL/GenBank/DDBJ whole genome shotgun (WGS) entry which is preliminary data.</text>
</comment>
<evidence type="ECO:0000313" key="2">
    <source>
        <dbReference type="Proteomes" id="UP001057402"/>
    </source>
</evidence>
<keyword evidence="2" id="KW-1185">Reference proteome</keyword>
<name>A0ACB9SHJ9_9MYRT</name>
<gene>
    <name evidence="1" type="ORF">MLD38_002170</name>
</gene>